<dbReference type="InterPro" id="IPR006533">
    <property type="entry name" value="T6SS_Vgr_RhsGE"/>
</dbReference>
<proteinExistence type="inferred from homology"/>
<dbReference type="InterPro" id="IPR037026">
    <property type="entry name" value="Vgr_OB-fold_dom_sf"/>
</dbReference>
<dbReference type="Gene3D" id="3.10.350.10">
    <property type="entry name" value="LysM domain"/>
    <property type="match status" value="1"/>
</dbReference>
<dbReference type="Gene3D" id="2.40.50.230">
    <property type="entry name" value="Gp5 N-terminal domain"/>
    <property type="match status" value="1"/>
</dbReference>
<dbReference type="SUPFAM" id="SSF69279">
    <property type="entry name" value="Phage tail proteins"/>
    <property type="match status" value="2"/>
</dbReference>
<dbReference type="EMBL" id="UGQU01000002">
    <property type="protein sequence ID" value="STZ62735.1"/>
    <property type="molecule type" value="Genomic_DNA"/>
</dbReference>
<organism evidence="3 4">
    <name type="scientific">Moraxella lacunata</name>
    <dbReference type="NCBI Taxonomy" id="477"/>
    <lineage>
        <taxon>Bacteria</taxon>
        <taxon>Pseudomonadati</taxon>
        <taxon>Pseudomonadota</taxon>
        <taxon>Gammaproteobacteria</taxon>
        <taxon>Moraxellales</taxon>
        <taxon>Moraxellaceae</taxon>
        <taxon>Moraxella</taxon>
    </lineage>
</organism>
<dbReference type="Pfam" id="PF05954">
    <property type="entry name" value="Phage_GPD"/>
    <property type="match status" value="1"/>
</dbReference>
<evidence type="ECO:0000256" key="1">
    <source>
        <dbReference type="ARBA" id="ARBA00005558"/>
    </source>
</evidence>
<dbReference type="Pfam" id="PF04717">
    <property type="entry name" value="Phage_base_V"/>
    <property type="match status" value="1"/>
</dbReference>
<dbReference type="Proteomes" id="UP000254437">
    <property type="component" value="Unassembled WGS sequence"/>
</dbReference>
<protein>
    <submittedName>
        <fullName evidence="3">Autolysin</fullName>
    </submittedName>
</protein>
<evidence type="ECO:0000313" key="3">
    <source>
        <dbReference type="EMBL" id="STZ62735.1"/>
    </source>
</evidence>
<evidence type="ECO:0000313" key="4">
    <source>
        <dbReference type="Proteomes" id="UP000254437"/>
    </source>
</evidence>
<feature type="domain" description="LysM" evidence="2">
    <location>
        <begin position="1193"/>
        <end position="1237"/>
    </location>
</feature>
<dbReference type="AlphaFoldDB" id="A0A378TPE7"/>
<dbReference type="PROSITE" id="PS51782">
    <property type="entry name" value="LYSM"/>
    <property type="match status" value="1"/>
</dbReference>
<dbReference type="SUPFAM" id="SSF69349">
    <property type="entry name" value="Phage fibre proteins"/>
    <property type="match status" value="1"/>
</dbReference>
<dbReference type="CDD" id="cd00118">
    <property type="entry name" value="LysM"/>
    <property type="match status" value="1"/>
</dbReference>
<dbReference type="InterPro" id="IPR018769">
    <property type="entry name" value="VgrG2_DUF2345"/>
</dbReference>
<gene>
    <name evidence="3" type="ORF">NCTC10359_01137</name>
</gene>
<dbReference type="NCBIfam" id="TIGR01646">
    <property type="entry name" value="vgr_GE"/>
    <property type="match status" value="1"/>
</dbReference>
<dbReference type="Pfam" id="PF13296">
    <property type="entry name" value="T6SS_Vgr"/>
    <property type="match status" value="1"/>
</dbReference>
<name>A0A378TPE7_MORLA</name>
<reference evidence="3 4" key="1">
    <citation type="submission" date="2018-06" db="EMBL/GenBank/DDBJ databases">
        <authorList>
            <consortium name="Pathogen Informatics"/>
            <person name="Doyle S."/>
        </authorList>
    </citation>
    <scope>NUCLEOTIDE SEQUENCE [LARGE SCALE GENOMIC DNA]</scope>
    <source>
        <strain evidence="3 4">NCTC10359</strain>
    </source>
</reference>
<dbReference type="Gene3D" id="2.30.110.50">
    <property type="match status" value="1"/>
</dbReference>
<dbReference type="SUPFAM" id="SSF69255">
    <property type="entry name" value="gp5 N-terminal domain-like"/>
    <property type="match status" value="1"/>
</dbReference>
<dbReference type="InterPro" id="IPR018392">
    <property type="entry name" value="LysM"/>
</dbReference>
<comment type="similarity">
    <text evidence="1">Belongs to the VgrG protein family.</text>
</comment>
<dbReference type="SMART" id="SM00257">
    <property type="entry name" value="LysM"/>
    <property type="match status" value="1"/>
</dbReference>
<dbReference type="NCBIfam" id="TIGR03361">
    <property type="entry name" value="VI_Rhs_Vgr"/>
    <property type="match status" value="1"/>
</dbReference>
<accession>A0A378TPE7</accession>
<dbReference type="PANTHER" id="PTHR33734:SF22">
    <property type="entry name" value="MEMBRANE-BOUND LYTIC MUREIN TRANSGLYCOSYLASE D"/>
    <property type="match status" value="1"/>
</dbReference>
<dbReference type="PANTHER" id="PTHR33734">
    <property type="entry name" value="LYSM DOMAIN-CONTAINING GPI-ANCHORED PROTEIN 2"/>
    <property type="match status" value="1"/>
</dbReference>
<dbReference type="Pfam" id="PF01476">
    <property type="entry name" value="LysM"/>
    <property type="match status" value="1"/>
</dbReference>
<dbReference type="RefSeq" id="WP_115006491.1">
    <property type="nucleotide sequence ID" value="NZ_UGQU01000002.1"/>
</dbReference>
<dbReference type="InterPro" id="IPR006531">
    <property type="entry name" value="Gp5/Vgr_OB"/>
</dbReference>
<dbReference type="InterPro" id="IPR036779">
    <property type="entry name" value="LysM_dom_sf"/>
</dbReference>
<dbReference type="Gene3D" id="3.55.50.10">
    <property type="entry name" value="Baseplate protein-like domains"/>
    <property type="match status" value="1"/>
</dbReference>
<dbReference type="InterPro" id="IPR028244">
    <property type="entry name" value="T6SS_Rhs_Vgr_dom"/>
</dbReference>
<dbReference type="InterPro" id="IPR017847">
    <property type="entry name" value="T6SS_RhsGE_Vgr_subset"/>
</dbReference>
<dbReference type="Pfam" id="PF10106">
    <property type="entry name" value="DUF2345"/>
    <property type="match status" value="1"/>
</dbReference>
<dbReference type="SUPFAM" id="SSF54106">
    <property type="entry name" value="LysM domain"/>
    <property type="match status" value="1"/>
</dbReference>
<dbReference type="Gene3D" id="4.10.220.110">
    <property type="match status" value="1"/>
</dbReference>
<evidence type="ECO:0000259" key="2">
    <source>
        <dbReference type="PROSITE" id="PS51782"/>
    </source>
</evidence>
<sequence length="1240" mass="139195">MNHRAHLHSVYLPKSVSGTPYLWFDSLQGVESINGLFEYKLIVKAKDEHGNPAHGIEGLEGYVSFEAYHGSIIHPKEGTPHQGTTSYQSVASHLDLSSLIGTPLGISLDLNDKHPIDDRTITGQVTRHGIITSCAKLTTHNRHAVYELTLSPWTYLLTKTNNYHIHQHKSIPQIIEEVLSCYPYPWQFELIHDYPEQDYQTQYDESDYAFITRLMSEHGISFYFEHTKDNHTLIITDHVSHLKRHANPFYDTLTLYPPNQRMPEYAEYLEHFNPKSRLTCAQSLLSDYQFKTPNEPLMAHDTIKGVQTDTHKPHQALIHHLQRYEWHQGRRAGGDELATKNEQLIASYRHQSLSATAHGRLKGIQVAHLFTLTGHPHQSMNTDWVVYALQMSIKPIDEDNNTHQYYTADTSFTAYPATHPLVPTTPCPRPIARTQTATVVAPEGEEIHTDQYGRIKVKFHWDKPTLTQRHLVDNRTGDDKDDLSQINTCYLRVASTWAGDHYGHIALPRAGQEVIIDFFGGNPDMPYVAGSLTNPNNMPLYTLPHEKVLSGIRSKEYGGDKSNQLIMDDTKDKLQTHLKSDHLHTEINLGHIRRLTTPQGRGEYRGEGFEVRTDGHGVVRADKGVVITTHGRPHATSHIKDIKETTSQLEQATSTHSSLIQSSIQAQCEERALDNTLMPTLDGLNTSMTGREINDHHAHVNHHDDDLDDTLSHPELSNPHIVLSSLAGMTLTAKQNIHITTDNNLAITTNKDLSLATTSKYNLTVQNGIRVFVQTGGIKHYTAKDDIELQAQQGNIKHIAKDNIEIISTEGKIQITSPTQLSINICGSEFKMNEQGVFITTPGVFRVKSNEKVMEGGEYVGYEVPRLPQSDPKKRQKGFVLIDETTQKALPFREYRILNEDGETFRGVSDRFGFIPQFEDGMLEVVPSMGYYEVLDLREVADLWVDDEINQNNPSELSAVPASSKAKTIPDNQATSSGYIAELRKKDTALAKKIDDMKLQGYALDAVPDVPKGAKLVTIENLIKNTKGASIKQVEYVNWFSTDDSLYPVTETIIKEKHLKAGYFYLFTHANPNIIMYGEERYTRVADIANQLIKDGYKSDKPLVIIACQAGNGVNSIAERLAKHLGVTVYAPTSLAWFKTAVGHHKFSGIYARFKKGKDQIGEPRIKGAFRVFHGAVAKPVQCNPQSNPSKMKIHTVRKGESLATIAKQYGTTINAIAKENNLSDINNLKIGQKLLIPCG</sequence>